<feature type="transmembrane region" description="Helical" evidence="7">
    <location>
        <begin position="179"/>
        <end position="200"/>
    </location>
</feature>
<feature type="transmembrane region" description="Helical" evidence="7">
    <location>
        <begin position="611"/>
        <end position="635"/>
    </location>
</feature>
<dbReference type="Gene3D" id="1.20.1250.20">
    <property type="entry name" value="MFS general substrate transporter like domains"/>
    <property type="match status" value="1"/>
</dbReference>
<dbReference type="OrthoDB" id="4500315at2759"/>
<evidence type="ECO:0000256" key="3">
    <source>
        <dbReference type="ARBA" id="ARBA00022692"/>
    </source>
</evidence>
<feature type="compositionally biased region" description="Polar residues" evidence="6">
    <location>
        <begin position="395"/>
        <end position="409"/>
    </location>
</feature>
<feature type="transmembrane region" description="Helical" evidence="7">
    <location>
        <begin position="212"/>
        <end position="231"/>
    </location>
</feature>
<evidence type="ECO:0000256" key="5">
    <source>
        <dbReference type="ARBA" id="ARBA00023136"/>
    </source>
</evidence>
<feature type="region of interest" description="Disordered" evidence="6">
    <location>
        <begin position="318"/>
        <end position="438"/>
    </location>
</feature>
<feature type="region of interest" description="Disordered" evidence="6">
    <location>
        <begin position="1"/>
        <end position="31"/>
    </location>
</feature>
<dbReference type="Proteomes" id="UP000038010">
    <property type="component" value="Unassembled WGS sequence"/>
</dbReference>
<dbReference type="GO" id="GO:0005886">
    <property type="term" value="C:plasma membrane"/>
    <property type="evidence" value="ECO:0007669"/>
    <property type="project" value="TreeGrafter"/>
</dbReference>
<name>A0A0N1H9I1_9EURO</name>
<dbReference type="InterPro" id="IPR036259">
    <property type="entry name" value="MFS_trans_sf"/>
</dbReference>
<dbReference type="AlphaFoldDB" id="A0A0N1H9I1"/>
<keyword evidence="9" id="KW-1185">Reference proteome</keyword>
<dbReference type="Gene3D" id="1.20.1720.10">
    <property type="entry name" value="Multidrug resistance protein D"/>
    <property type="match status" value="1"/>
</dbReference>
<evidence type="ECO:0000313" key="8">
    <source>
        <dbReference type="EMBL" id="KPI44170.1"/>
    </source>
</evidence>
<dbReference type="GO" id="GO:0022857">
    <property type="term" value="F:transmembrane transporter activity"/>
    <property type="evidence" value="ECO:0007669"/>
    <property type="project" value="InterPro"/>
</dbReference>
<dbReference type="InterPro" id="IPR011701">
    <property type="entry name" value="MFS"/>
</dbReference>
<feature type="region of interest" description="Disordered" evidence="6">
    <location>
        <begin position="44"/>
        <end position="103"/>
    </location>
</feature>
<organism evidence="8 9">
    <name type="scientific">Cyphellophora attinorum</name>
    <dbReference type="NCBI Taxonomy" id="1664694"/>
    <lineage>
        <taxon>Eukaryota</taxon>
        <taxon>Fungi</taxon>
        <taxon>Dikarya</taxon>
        <taxon>Ascomycota</taxon>
        <taxon>Pezizomycotina</taxon>
        <taxon>Eurotiomycetes</taxon>
        <taxon>Chaetothyriomycetidae</taxon>
        <taxon>Chaetothyriales</taxon>
        <taxon>Cyphellophoraceae</taxon>
        <taxon>Cyphellophora</taxon>
    </lineage>
</organism>
<keyword evidence="5 7" id="KW-0472">Membrane</keyword>
<evidence type="ECO:0000256" key="1">
    <source>
        <dbReference type="ARBA" id="ARBA00004141"/>
    </source>
</evidence>
<feature type="transmembrane region" description="Helical" evidence="7">
    <location>
        <begin position="495"/>
        <end position="519"/>
    </location>
</feature>
<dbReference type="FunFam" id="1.20.1720.10:FF:000009">
    <property type="entry name" value="MFS multidrug transporter"/>
    <property type="match status" value="1"/>
</dbReference>
<feature type="transmembrane region" description="Helical" evidence="7">
    <location>
        <begin position="647"/>
        <end position="667"/>
    </location>
</feature>
<evidence type="ECO:0000256" key="4">
    <source>
        <dbReference type="ARBA" id="ARBA00022989"/>
    </source>
</evidence>
<dbReference type="PANTHER" id="PTHR23502:SF4">
    <property type="entry name" value="MAJOR FACILITATOR SUPERFAMILY (MFS) PROFILE DOMAIN-CONTAINING PROTEIN-RELATED"/>
    <property type="match status" value="1"/>
</dbReference>
<evidence type="ECO:0000256" key="6">
    <source>
        <dbReference type="SAM" id="MobiDB-lite"/>
    </source>
</evidence>
<dbReference type="Pfam" id="PF07690">
    <property type="entry name" value="MFS_1"/>
    <property type="match status" value="1"/>
</dbReference>
<feature type="transmembrane region" description="Helical" evidence="7">
    <location>
        <begin position="543"/>
        <end position="563"/>
    </location>
</feature>
<reference evidence="8 9" key="1">
    <citation type="submission" date="2015-06" db="EMBL/GenBank/DDBJ databases">
        <title>Draft genome of the ant-associated black yeast Phialophora attae CBS 131958.</title>
        <authorList>
            <person name="Moreno L.F."/>
            <person name="Stielow B.J."/>
            <person name="de Hoog S."/>
            <person name="Vicente V.A."/>
            <person name="Weiss V.A."/>
            <person name="de Vries M."/>
            <person name="Cruz L.M."/>
            <person name="Souza E.M."/>
        </authorList>
    </citation>
    <scope>NUCLEOTIDE SEQUENCE [LARGE SCALE GENOMIC DNA]</scope>
    <source>
        <strain evidence="8 9">CBS 131958</strain>
    </source>
</reference>
<evidence type="ECO:0000256" key="2">
    <source>
        <dbReference type="ARBA" id="ARBA00022448"/>
    </source>
</evidence>
<dbReference type="VEuPathDB" id="FungiDB:AB675_6096"/>
<feature type="transmembrane region" description="Helical" evidence="7">
    <location>
        <begin position="584"/>
        <end position="605"/>
    </location>
</feature>
<feature type="transmembrane region" description="Helical" evidence="7">
    <location>
        <begin position="267"/>
        <end position="287"/>
    </location>
</feature>
<evidence type="ECO:0000313" key="9">
    <source>
        <dbReference type="Proteomes" id="UP000038010"/>
    </source>
</evidence>
<dbReference type="SUPFAM" id="SSF103473">
    <property type="entry name" value="MFS general substrate transporter"/>
    <property type="match status" value="1"/>
</dbReference>
<feature type="compositionally biased region" description="Low complexity" evidence="6">
    <location>
        <begin position="1"/>
        <end position="17"/>
    </location>
</feature>
<keyword evidence="4 7" id="KW-1133">Transmembrane helix</keyword>
<protein>
    <submittedName>
        <fullName evidence="8">Protein HOL1</fullName>
    </submittedName>
</protein>
<feature type="transmembrane region" description="Helical" evidence="7">
    <location>
        <begin position="679"/>
        <end position="701"/>
    </location>
</feature>
<sequence>MPGDPSAPRRSTSASPSNIPKWSFGVLNDTKTDKVPGTVVLLAKTNEPLGVRRQSGDQRPSTMPSQGFEPMPIEEADVPEKKRTPSGKVILEPQPHDSPNDPLNWSSWRRDAALLSLGFYCAVAGGITPILAAGFKKVAETYHVTFEQVALTTGLYMMGLGVGGLFMSPTAILYGKRPVYLISSVACIGTSIWCAFSPSYGSLVAARVFQGISVSPVECLPSATIAEIFFLHERAYRIGIYGLLLLGGKNIMPLISAVIIQASNWRWVFKTIAIVVAFCSVMLFFFVPETFWDRTPRPASHTQTSLLQRWTSFASTGSWGNRDHGRGRQSMAAVVESDEKDPEAGHAASDEDQVLRDRSQSPHLHVKPSGIKLNPDEAKPGAPEDQHSPLPHLHNLNSPYYSNLESNDSYFPPGHKSESSQPSQDTVIPHHDGSHSPDLTEKRAQLANIDTEFPRPQRYTTQLINAPAKSYKKTLKPFTGRLAADSWLRVAIRPLILFAYPSVLWSTVVYSISVGWLIVLSESVAHVYANKETYGFTPLQCGLVYLSPFIGGVLGTAIAGKGSDFIVRAMARRNDGIYEPEFRLVMALPIGLATCIGLMGFGWSAQVGDPWIVPTIFFGIISFGCSLGATTAITFCVDSYRQYAGEALVTLNFSKNIFHGLAFSLFFPAWLEARGTREVFVILGIIELLCVSTAIPMYIYGKRARMWTVRKNLMAKW</sequence>
<comment type="subcellular location">
    <subcellularLocation>
        <location evidence="1">Membrane</location>
        <topology evidence="1">Multi-pass membrane protein</topology>
    </subcellularLocation>
</comment>
<dbReference type="GeneID" id="28738240"/>
<accession>A0A0N1H9I1</accession>
<keyword evidence="3 7" id="KW-0812">Transmembrane</keyword>
<proteinExistence type="predicted"/>
<gene>
    <name evidence="8" type="ORF">AB675_6096</name>
</gene>
<feature type="transmembrane region" description="Helical" evidence="7">
    <location>
        <begin position="238"/>
        <end position="261"/>
    </location>
</feature>
<dbReference type="STRING" id="1664694.A0A0N1H9I1"/>
<dbReference type="RefSeq" id="XP_018004133.1">
    <property type="nucleotide sequence ID" value="XM_018146360.1"/>
</dbReference>
<comment type="caution">
    <text evidence="8">The sequence shown here is derived from an EMBL/GenBank/DDBJ whole genome shotgun (WGS) entry which is preliminary data.</text>
</comment>
<dbReference type="FunFam" id="1.20.1250.20:FF:000396">
    <property type="entry name" value="MFS general substrate transporter"/>
    <property type="match status" value="1"/>
</dbReference>
<feature type="transmembrane region" description="Helical" evidence="7">
    <location>
        <begin position="112"/>
        <end position="135"/>
    </location>
</feature>
<feature type="compositionally biased region" description="Basic and acidic residues" evidence="6">
    <location>
        <begin position="374"/>
        <end position="387"/>
    </location>
</feature>
<dbReference type="EMBL" id="LFJN01000004">
    <property type="protein sequence ID" value="KPI44170.1"/>
    <property type="molecule type" value="Genomic_DNA"/>
</dbReference>
<dbReference type="PANTHER" id="PTHR23502">
    <property type="entry name" value="MAJOR FACILITATOR SUPERFAMILY"/>
    <property type="match status" value="1"/>
</dbReference>
<keyword evidence="2" id="KW-0813">Transport</keyword>
<feature type="transmembrane region" description="Helical" evidence="7">
    <location>
        <begin position="155"/>
        <end position="174"/>
    </location>
</feature>
<evidence type="ECO:0000256" key="7">
    <source>
        <dbReference type="SAM" id="Phobius"/>
    </source>
</evidence>
<feature type="compositionally biased region" description="Basic and acidic residues" evidence="6">
    <location>
        <begin position="428"/>
        <end position="438"/>
    </location>
</feature>